<keyword evidence="10 16" id="KW-1133">Transmembrane helix</keyword>
<reference evidence="18" key="1">
    <citation type="submission" date="2018-04" db="EMBL/GenBank/DDBJ databases">
        <title>Transcriptome assembly of Sipha flava.</title>
        <authorList>
            <person name="Scully E.D."/>
            <person name="Geib S.M."/>
            <person name="Palmer N.A."/>
            <person name="Koch K."/>
            <person name="Bradshaw J."/>
            <person name="Heng-Moss T."/>
            <person name="Sarath G."/>
        </authorList>
    </citation>
    <scope>NUCLEOTIDE SEQUENCE</scope>
</reference>
<evidence type="ECO:0000256" key="6">
    <source>
        <dbReference type="ARBA" id="ARBA00022692"/>
    </source>
</evidence>
<gene>
    <name evidence="18" type="primary">cac_3</name>
    <name evidence="18" type="ORF">g.94092</name>
</gene>
<evidence type="ECO:0000256" key="14">
    <source>
        <dbReference type="ARBA" id="ARBA00023303"/>
    </source>
</evidence>
<dbReference type="SUPFAM" id="SSF81324">
    <property type="entry name" value="Voltage-gated potassium channels"/>
    <property type="match status" value="1"/>
</dbReference>
<dbReference type="Pfam" id="PF08763">
    <property type="entry name" value="Ca_chan_IQ"/>
    <property type="match status" value="1"/>
</dbReference>
<evidence type="ECO:0000259" key="17">
    <source>
        <dbReference type="PROSITE" id="PS50222"/>
    </source>
</evidence>
<dbReference type="GO" id="GO:0005509">
    <property type="term" value="F:calcium ion binding"/>
    <property type="evidence" value="ECO:0007669"/>
    <property type="project" value="InterPro"/>
</dbReference>
<dbReference type="FunFam" id="1.10.238.10:FF:000063">
    <property type="entry name" value="Voltage-dependent N-type calcium channel subunit alpha"/>
    <property type="match status" value="1"/>
</dbReference>
<evidence type="ECO:0000256" key="10">
    <source>
        <dbReference type="ARBA" id="ARBA00022989"/>
    </source>
</evidence>
<dbReference type="InterPro" id="IPR005821">
    <property type="entry name" value="Ion_trans_dom"/>
</dbReference>
<evidence type="ECO:0000256" key="11">
    <source>
        <dbReference type="ARBA" id="ARBA00023065"/>
    </source>
</evidence>
<comment type="subcellular location">
    <subcellularLocation>
        <location evidence="1">Membrane</location>
        <topology evidence="1">Multi-pass membrane protein</topology>
    </subcellularLocation>
</comment>
<evidence type="ECO:0000256" key="3">
    <source>
        <dbReference type="ARBA" id="ARBA00022553"/>
    </source>
</evidence>
<evidence type="ECO:0000256" key="9">
    <source>
        <dbReference type="ARBA" id="ARBA00022882"/>
    </source>
</evidence>
<evidence type="ECO:0000256" key="12">
    <source>
        <dbReference type="ARBA" id="ARBA00023136"/>
    </source>
</evidence>
<organism evidence="18">
    <name type="scientific">Sipha flava</name>
    <name type="common">yellow sugarcane aphid</name>
    <dbReference type="NCBI Taxonomy" id="143950"/>
    <lineage>
        <taxon>Eukaryota</taxon>
        <taxon>Metazoa</taxon>
        <taxon>Ecdysozoa</taxon>
        <taxon>Arthropoda</taxon>
        <taxon>Hexapoda</taxon>
        <taxon>Insecta</taxon>
        <taxon>Pterygota</taxon>
        <taxon>Neoptera</taxon>
        <taxon>Paraneoptera</taxon>
        <taxon>Hemiptera</taxon>
        <taxon>Sternorrhyncha</taxon>
        <taxon>Aphidomorpha</taxon>
        <taxon>Aphidoidea</taxon>
        <taxon>Aphididae</taxon>
        <taxon>Sipha</taxon>
    </lineage>
</organism>
<dbReference type="InterPro" id="IPR011992">
    <property type="entry name" value="EF-hand-dom_pair"/>
</dbReference>
<protein>
    <submittedName>
        <fullName evidence="18">Voltage-dependent calcium channel type A subunit alpha-1</fullName>
    </submittedName>
</protein>
<dbReference type="PROSITE" id="PS50222">
    <property type="entry name" value="EF_HAND_2"/>
    <property type="match status" value="1"/>
</dbReference>
<keyword evidence="2" id="KW-0813">Transport</keyword>
<keyword evidence="8" id="KW-0106">Calcium</keyword>
<keyword evidence="5" id="KW-0107">Calcium channel</keyword>
<dbReference type="SUPFAM" id="SSF47473">
    <property type="entry name" value="EF-hand"/>
    <property type="match status" value="1"/>
</dbReference>
<dbReference type="Gene3D" id="1.10.287.70">
    <property type="match status" value="1"/>
</dbReference>
<dbReference type="GO" id="GO:0005891">
    <property type="term" value="C:voltage-gated calcium channel complex"/>
    <property type="evidence" value="ECO:0007669"/>
    <property type="project" value="TreeGrafter"/>
</dbReference>
<dbReference type="InterPro" id="IPR002048">
    <property type="entry name" value="EF_hand_dom"/>
</dbReference>
<dbReference type="PANTHER" id="PTHR45628:SF7">
    <property type="entry name" value="VOLTAGE-DEPENDENT CALCIUM CHANNEL TYPE A SUBUNIT ALPHA-1"/>
    <property type="match status" value="1"/>
</dbReference>
<evidence type="ECO:0000256" key="4">
    <source>
        <dbReference type="ARBA" id="ARBA00022568"/>
    </source>
</evidence>
<dbReference type="AlphaFoldDB" id="A0A2S2PVF6"/>
<dbReference type="Pfam" id="PF00520">
    <property type="entry name" value="Ion_trans"/>
    <property type="match status" value="1"/>
</dbReference>
<name>A0A2S2PVF6_9HEMI</name>
<keyword evidence="3" id="KW-0597">Phosphoprotein</keyword>
<dbReference type="FunFam" id="1.10.287.70:FF:000068">
    <property type="entry name" value="Voltage-dependent N-type calcium channel subunit alpha"/>
    <property type="match status" value="1"/>
</dbReference>
<keyword evidence="12 16" id="KW-0472">Membrane</keyword>
<feature type="domain" description="EF-hand" evidence="17">
    <location>
        <begin position="119"/>
        <end position="154"/>
    </location>
</feature>
<evidence type="ECO:0000256" key="7">
    <source>
        <dbReference type="ARBA" id="ARBA00022737"/>
    </source>
</evidence>
<keyword evidence="6 16" id="KW-0812">Transmembrane</keyword>
<evidence type="ECO:0000256" key="5">
    <source>
        <dbReference type="ARBA" id="ARBA00022673"/>
    </source>
</evidence>
<dbReference type="InterPro" id="IPR014873">
    <property type="entry name" value="VDCC_a1su_IQ"/>
</dbReference>
<sequence length="375" mass="43290">MLFFIYAIIGMQIFGNIQLNPDTDINRHNNFQTFVQGLMLLFRCATGEAWPSIMLSCIHGKTCEAGAKKPGLECGSNMAYMYFVSFIFFCSFLMLNLFVAVIMDNFDYLTRDSSILGAHHLDEFVRIWAEYDPNATGKIHYTEMYDMLKNIDPPLGFGNKCPNRLAYKKLIRMNMPIDQDGKVQFTTTLFALIRENLSIKMRCAEEMDQADEELRETIRHIWPLQARKILDLLIPKSDCLNSGKLTVGKIYAALLILESWKATRFGQIKSSNPQVMELTDVVISSRRPSEDSNSDGQQSHSQGMHLHPGYRQPRSRSPSIRRERRSPSPIRRYHHQSHHFHHSHHPHEIGFSDTVSNVVEIVKQEHRRQPRGKHI</sequence>
<dbReference type="EMBL" id="GGMS01000302">
    <property type="protein sequence ID" value="MBY69505.1"/>
    <property type="molecule type" value="Transcribed_RNA"/>
</dbReference>
<dbReference type="SMART" id="SM01062">
    <property type="entry name" value="Ca_chan_IQ"/>
    <property type="match status" value="1"/>
</dbReference>
<keyword evidence="4" id="KW-0109">Calcium transport</keyword>
<keyword evidence="9" id="KW-0851">Voltage-gated channel</keyword>
<dbReference type="Gene3D" id="1.10.238.10">
    <property type="entry name" value="EF-hand"/>
    <property type="match status" value="1"/>
</dbReference>
<keyword evidence="13" id="KW-0325">Glycoprotein</keyword>
<keyword evidence="11" id="KW-0406">Ion transport</keyword>
<keyword evidence="7" id="KW-0677">Repeat</keyword>
<evidence type="ECO:0000256" key="1">
    <source>
        <dbReference type="ARBA" id="ARBA00004141"/>
    </source>
</evidence>
<dbReference type="InterPro" id="IPR050599">
    <property type="entry name" value="VDCC_alpha-1_subunit"/>
</dbReference>
<accession>A0A2S2PVF6</accession>
<dbReference type="OrthoDB" id="431720at2759"/>
<keyword evidence="14" id="KW-0407">Ion channel</keyword>
<dbReference type="PANTHER" id="PTHR45628">
    <property type="entry name" value="VOLTAGE-DEPENDENT CALCIUM CHANNEL TYPE A SUBUNIT ALPHA-1"/>
    <property type="match status" value="1"/>
</dbReference>
<dbReference type="InterPro" id="IPR031649">
    <property type="entry name" value="GPHH_dom"/>
</dbReference>
<dbReference type="GO" id="GO:0007268">
    <property type="term" value="P:chemical synaptic transmission"/>
    <property type="evidence" value="ECO:0007669"/>
    <property type="project" value="TreeGrafter"/>
</dbReference>
<proteinExistence type="predicted"/>
<evidence type="ECO:0000256" key="15">
    <source>
        <dbReference type="SAM" id="MobiDB-lite"/>
    </source>
</evidence>
<evidence type="ECO:0000256" key="16">
    <source>
        <dbReference type="SAM" id="Phobius"/>
    </source>
</evidence>
<dbReference type="GO" id="GO:0008331">
    <property type="term" value="F:high voltage-gated calcium channel activity"/>
    <property type="evidence" value="ECO:0007669"/>
    <property type="project" value="TreeGrafter"/>
</dbReference>
<dbReference type="Pfam" id="PF16905">
    <property type="entry name" value="GPHH"/>
    <property type="match status" value="1"/>
</dbReference>
<dbReference type="GO" id="GO:0098793">
    <property type="term" value="C:presynapse"/>
    <property type="evidence" value="ECO:0007669"/>
    <property type="project" value="UniProtKB-ARBA"/>
</dbReference>
<evidence type="ECO:0000256" key="2">
    <source>
        <dbReference type="ARBA" id="ARBA00022448"/>
    </source>
</evidence>
<feature type="region of interest" description="Disordered" evidence="15">
    <location>
        <begin position="284"/>
        <end position="327"/>
    </location>
</feature>
<evidence type="ECO:0000256" key="8">
    <source>
        <dbReference type="ARBA" id="ARBA00022837"/>
    </source>
</evidence>
<evidence type="ECO:0000313" key="18">
    <source>
        <dbReference type="EMBL" id="MBY69505.1"/>
    </source>
</evidence>
<feature type="transmembrane region" description="Helical" evidence="16">
    <location>
        <begin position="79"/>
        <end position="103"/>
    </location>
</feature>
<evidence type="ECO:0000256" key="13">
    <source>
        <dbReference type="ARBA" id="ARBA00023180"/>
    </source>
</evidence>
<dbReference type="GO" id="GO:0098703">
    <property type="term" value="P:calcium ion import across plasma membrane"/>
    <property type="evidence" value="ECO:0007669"/>
    <property type="project" value="TreeGrafter"/>
</dbReference>